<keyword evidence="4 8" id="KW-0560">Oxidoreductase</keyword>
<dbReference type="GO" id="GO:0005507">
    <property type="term" value="F:copper ion binding"/>
    <property type="evidence" value="ECO:0007669"/>
    <property type="project" value="InterPro"/>
</dbReference>
<feature type="domain" description="Copper amine oxidase N2-terminal" evidence="11">
    <location>
        <begin position="29"/>
        <end position="116"/>
    </location>
</feature>
<dbReference type="Pfam" id="PF01179">
    <property type="entry name" value="Cu_amine_oxid"/>
    <property type="match status" value="1"/>
</dbReference>
<dbReference type="AlphaFoldDB" id="A0A6P4A0H8"/>
<dbReference type="Gene3D" id="2.70.98.20">
    <property type="entry name" value="Copper amine oxidase, catalytic domain"/>
    <property type="match status" value="1"/>
</dbReference>
<dbReference type="InterPro" id="IPR000269">
    <property type="entry name" value="Cu_amine_oxidase"/>
</dbReference>
<accession>A0A6P4A0H8</accession>
<evidence type="ECO:0000256" key="5">
    <source>
        <dbReference type="ARBA" id="ARBA00023008"/>
    </source>
</evidence>
<evidence type="ECO:0000256" key="1">
    <source>
        <dbReference type="ARBA" id="ARBA00007983"/>
    </source>
</evidence>
<dbReference type="RefSeq" id="XP_015888217.3">
    <property type="nucleotide sequence ID" value="XM_016032731.4"/>
</dbReference>
<dbReference type="GO" id="GO:0009308">
    <property type="term" value="P:amine metabolic process"/>
    <property type="evidence" value="ECO:0007669"/>
    <property type="project" value="UniProtKB-UniRule"/>
</dbReference>
<gene>
    <name evidence="14" type="primary">LOC107423205</name>
</gene>
<feature type="chain" id="PRO_5045980416" description="Amine oxidase" evidence="9">
    <location>
        <begin position="26"/>
        <end position="674"/>
    </location>
</feature>
<evidence type="ECO:0000256" key="4">
    <source>
        <dbReference type="ARBA" id="ARBA00023002"/>
    </source>
</evidence>
<evidence type="ECO:0000259" key="12">
    <source>
        <dbReference type="Pfam" id="PF02728"/>
    </source>
</evidence>
<dbReference type="PROSITE" id="PS01164">
    <property type="entry name" value="COPPER_AMINE_OXID_1"/>
    <property type="match status" value="1"/>
</dbReference>
<evidence type="ECO:0000256" key="7">
    <source>
        <dbReference type="PIRSR" id="PIRSR600269-51"/>
    </source>
</evidence>
<evidence type="ECO:0000259" key="10">
    <source>
        <dbReference type="Pfam" id="PF01179"/>
    </source>
</evidence>
<proteinExistence type="inferred from homology"/>
<dbReference type="InterPro" id="IPR015802">
    <property type="entry name" value="Cu_amine_oxidase_N3"/>
</dbReference>
<dbReference type="Pfam" id="PF02728">
    <property type="entry name" value="Cu_amine_oxidN3"/>
    <property type="match status" value="1"/>
</dbReference>
<evidence type="ECO:0000256" key="9">
    <source>
        <dbReference type="SAM" id="SignalP"/>
    </source>
</evidence>
<dbReference type="InterPro" id="IPR049947">
    <property type="entry name" value="Cu_Am_Ox_Cu-bd"/>
</dbReference>
<feature type="signal peptide" evidence="9">
    <location>
        <begin position="1"/>
        <end position="25"/>
    </location>
</feature>
<evidence type="ECO:0000256" key="2">
    <source>
        <dbReference type="ARBA" id="ARBA00022723"/>
    </source>
</evidence>
<keyword evidence="9" id="KW-0732">Signal</keyword>
<feature type="active site" description="Proton acceptor" evidence="6">
    <location>
        <position position="322"/>
    </location>
</feature>
<dbReference type="PROSITE" id="PS01165">
    <property type="entry name" value="COPPER_AMINE_OXID_2"/>
    <property type="match status" value="1"/>
</dbReference>
<dbReference type="InterPro" id="IPR036460">
    <property type="entry name" value="Cu_amine_oxidase_C_sf"/>
</dbReference>
<keyword evidence="2 8" id="KW-0479">Metal-binding</keyword>
<comment type="cofactor">
    <cofactor evidence="8">
        <name>Cu cation</name>
        <dbReference type="ChEBI" id="CHEBI:23378"/>
    </cofactor>
    <text evidence="8">Contains 1 topaquinone per subunit.</text>
</comment>
<reference evidence="14" key="1">
    <citation type="submission" date="2025-08" db="UniProtKB">
        <authorList>
            <consortium name="RefSeq"/>
        </authorList>
    </citation>
    <scope>IDENTIFICATION</scope>
    <source>
        <tissue evidence="14">Seedling</tissue>
    </source>
</reference>
<feature type="domain" description="Copper amine oxidase N3-terminal" evidence="12">
    <location>
        <begin position="123"/>
        <end position="219"/>
    </location>
</feature>
<dbReference type="KEGG" id="zju:107423205"/>
<feature type="domain" description="Copper amine oxidase catalytic" evidence="10">
    <location>
        <begin position="245"/>
        <end position="657"/>
    </location>
</feature>
<dbReference type="Pfam" id="PF02727">
    <property type="entry name" value="Cu_amine_oxidN2"/>
    <property type="match status" value="1"/>
</dbReference>
<organism evidence="13 14">
    <name type="scientific">Ziziphus jujuba</name>
    <name type="common">Chinese jujube</name>
    <name type="synonym">Ziziphus sativa</name>
    <dbReference type="NCBI Taxonomy" id="326968"/>
    <lineage>
        <taxon>Eukaryota</taxon>
        <taxon>Viridiplantae</taxon>
        <taxon>Streptophyta</taxon>
        <taxon>Embryophyta</taxon>
        <taxon>Tracheophyta</taxon>
        <taxon>Spermatophyta</taxon>
        <taxon>Magnoliopsida</taxon>
        <taxon>eudicotyledons</taxon>
        <taxon>Gunneridae</taxon>
        <taxon>Pentapetalae</taxon>
        <taxon>rosids</taxon>
        <taxon>fabids</taxon>
        <taxon>Rosales</taxon>
        <taxon>Rhamnaceae</taxon>
        <taxon>Paliureae</taxon>
        <taxon>Ziziphus</taxon>
    </lineage>
</organism>
<keyword evidence="3 6" id="KW-0801">TPQ</keyword>
<sequence>MAASTLKPVLTFLIISFFTISQISCAQNHPLDPLTPSEFLLVRTIVQNSYPTTSNQTLTFQYVGLDEPDKQTILSWHSKPSKTPPPRRVSVVTRFEKHTHEITVDLSTSSIVSKNVYKGNGFPLLTLDEQTAANELPFKYKPFIESVKKRGLELSQTVCSAYTVGWYGEEKSGRIIKLSCFYSNDTVNVFVRPLEGITVVVDLDEMKIVGYSDRFILPVPTGEGTDYRLSKQRPPFGPKLNNVAVFWPDGPGFTVDGHAIRWTNWEFHLGFDVRVGAVISLASIYDLEKQKHRRVLYRGYTSELFVPYMNPTKEWYFKTFFDCGEFGFGQSTVSLEPLADCPSNAVFFDGYYAGQDGKPVKISNALCVFEQYAGNILWRHTELTIPGEEIREVRQEVILVVRMVATVGNYDYILDWEFKPTGTINVKVSLTGVLATKGVVYTHNDQIKEDVFGTLVSDNTVAVHHDHFLNYHLDLDIDGEVNSFVKKNLVTKQNPKNISPRKSYWTVSSQTAKTESEAKIKLGLKPSELVVINPNKKTKLGNDIGYRLIPGIISNPLLLEDDYPQIRGAFTEYNLWVTPYNKSERWAGGKIVDQSRGEDNLAVWTLRNRSIENKDIVLWYTLGFHHVPCQEDFPVMPSLSGGFELRPTNFFEKNPVLKTKPLEHVTLPNCTTKH</sequence>
<evidence type="ECO:0000256" key="8">
    <source>
        <dbReference type="RuleBase" id="RU000672"/>
    </source>
</evidence>
<evidence type="ECO:0000259" key="11">
    <source>
        <dbReference type="Pfam" id="PF02727"/>
    </source>
</evidence>
<dbReference type="PANTHER" id="PTHR10638:SF87">
    <property type="entry name" value="AMINE OXIDASE [COPPER-CONTAINING] ALPHA 2, PEROXISOMAL-RELATED"/>
    <property type="match status" value="1"/>
</dbReference>
<dbReference type="InParanoid" id="A0A6P4A0H8"/>
<dbReference type="InterPro" id="IPR049948">
    <property type="entry name" value="Cu_Am_ox_TPQ-bd"/>
</dbReference>
<dbReference type="InterPro" id="IPR016182">
    <property type="entry name" value="Cu_amine_oxidase_N-reg"/>
</dbReference>
<evidence type="ECO:0000313" key="14">
    <source>
        <dbReference type="RefSeq" id="XP_015888217.3"/>
    </source>
</evidence>
<dbReference type="PANTHER" id="PTHR10638">
    <property type="entry name" value="COPPER AMINE OXIDASE"/>
    <property type="match status" value="1"/>
</dbReference>
<evidence type="ECO:0000256" key="6">
    <source>
        <dbReference type="PIRSR" id="PIRSR600269-50"/>
    </source>
</evidence>
<comment type="similarity">
    <text evidence="1 8">Belongs to the copper/topaquinone oxidase family.</text>
</comment>
<evidence type="ECO:0000256" key="3">
    <source>
        <dbReference type="ARBA" id="ARBA00022772"/>
    </source>
</evidence>
<dbReference type="SUPFAM" id="SSF54416">
    <property type="entry name" value="Amine oxidase N-terminal region"/>
    <property type="match status" value="2"/>
</dbReference>
<evidence type="ECO:0000313" key="13">
    <source>
        <dbReference type="Proteomes" id="UP001652623"/>
    </source>
</evidence>
<name>A0A6P4A0H8_ZIZJJ</name>
<comment type="PTM">
    <text evidence="7 8">Topaquinone (TPQ) is generated by copper-dependent autoxidation of a specific tyrosyl residue.</text>
</comment>
<dbReference type="Proteomes" id="UP001652623">
    <property type="component" value="Chromosome 3"/>
</dbReference>
<dbReference type="InterPro" id="IPR015800">
    <property type="entry name" value="Cu_amine_oxidase_N2"/>
</dbReference>
<dbReference type="GO" id="GO:0048038">
    <property type="term" value="F:quinone binding"/>
    <property type="evidence" value="ECO:0007669"/>
    <property type="project" value="InterPro"/>
</dbReference>
<dbReference type="InterPro" id="IPR015798">
    <property type="entry name" value="Cu_amine_oxidase_C"/>
</dbReference>
<keyword evidence="5 8" id="KW-0186">Copper</keyword>
<feature type="active site" description="Schiff-base intermediate with substrate; via topaquinone" evidence="6">
    <location>
        <position position="410"/>
    </location>
</feature>
<dbReference type="GeneID" id="107423205"/>
<dbReference type="GO" id="GO:0008131">
    <property type="term" value="F:primary methylamine oxidase activity"/>
    <property type="evidence" value="ECO:0007669"/>
    <property type="project" value="UniProtKB-EC"/>
</dbReference>
<dbReference type="Gene3D" id="3.10.450.40">
    <property type="match status" value="2"/>
</dbReference>
<protein>
    <recommendedName>
        <fullName evidence="8">Amine oxidase</fullName>
        <ecNumber evidence="8">1.4.3.-</ecNumber>
    </recommendedName>
</protein>
<dbReference type="SUPFAM" id="SSF49998">
    <property type="entry name" value="Amine oxidase catalytic domain"/>
    <property type="match status" value="1"/>
</dbReference>
<dbReference type="EC" id="1.4.3.-" evidence="8"/>
<keyword evidence="13" id="KW-1185">Reference proteome</keyword>
<dbReference type="FunCoup" id="A0A6P4A0H8">
    <property type="interactions" value="86"/>
</dbReference>
<feature type="modified residue" description="2',4',5'-topaquinone" evidence="7">
    <location>
        <position position="410"/>
    </location>
</feature>